<organism evidence="2 3">
    <name type="scientific">Rhodocollybia butyracea</name>
    <dbReference type="NCBI Taxonomy" id="206335"/>
    <lineage>
        <taxon>Eukaryota</taxon>
        <taxon>Fungi</taxon>
        <taxon>Dikarya</taxon>
        <taxon>Basidiomycota</taxon>
        <taxon>Agaricomycotina</taxon>
        <taxon>Agaricomycetes</taxon>
        <taxon>Agaricomycetidae</taxon>
        <taxon>Agaricales</taxon>
        <taxon>Marasmiineae</taxon>
        <taxon>Omphalotaceae</taxon>
        <taxon>Rhodocollybia</taxon>
    </lineage>
</organism>
<evidence type="ECO:0000313" key="2">
    <source>
        <dbReference type="EMBL" id="KAF9072885.1"/>
    </source>
</evidence>
<protein>
    <submittedName>
        <fullName evidence="2">DNA breaking-rejoining enzyme</fullName>
    </submittedName>
</protein>
<evidence type="ECO:0000256" key="1">
    <source>
        <dbReference type="ARBA" id="ARBA00023172"/>
    </source>
</evidence>
<keyword evidence="3" id="KW-1185">Reference proteome</keyword>
<name>A0A9P5UAB6_9AGAR</name>
<gene>
    <name evidence="2" type="ORF">BDP27DRAFT_1216822</name>
</gene>
<accession>A0A9P5UAB6</accession>
<dbReference type="GO" id="GO:0003677">
    <property type="term" value="F:DNA binding"/>
    <property type="evidence" value="ECO:0007669"/>
    <property type="project" value="InterPro"/>
</dbReference>
<dbReference type="EMBL" id="JADNRY010000021">
    <property type="protein sequence ID" value="KAF9072885.1"/>
    <property type="molecule type" value="Genomic_DNA"/>
</dbReference>
<comment type="caution">
    <text evidence="2">The sequence shown here is derived from an EMBL/GenBank/DDBJ whole genome shotgun (WGS) entry which is preliminary data.</text>
</comment>
<evidence type="ECO:0000313" key="3">
    <source>
        <dbReference type="Proteomes" id="UP000772434"/>
    </source>
</evidence>
<dbReference type="Gene3D" id="1.10.443.10">
    <property type="entry name" value="Intergrase catalytic core"/>
    <property type="match status" value="1"/>
</dbReference>
<keyword evidence="1" id="KW-0233">DNA recombination</keyword>
<dbReference type="Proteomes" id="UP000772434">
    <property type="component" value="Unassembled WGS sequence"/>
</dbReference>
<dbReference type="GO" id="GO:0006310">
    <property type="term" value="P:DNA recombination"/>
    <property type="evidence" value="ECO:0007669"/>
    <property type="project" value="UniProtKB-KW"/>
</dbReference>
<dbReference type="PANTHER" id="PTHR34605">
    <property type="entry name" value="PHAGE_INTEGRASE DOMAIN-CONTAINING PROTEIN"/>
    <property type="match status" value="1"/>
</dbReference>
<dbReference type="OrthoDB" id="3163890at2759"/>
<sequence length="339" mass="39002">CDSINLNGSTKDASEMRNGYTHAQKIRAAFIYGFNRIAGLGLATWERSEVTGKMKVNPSVSSLVSSYMVSLRRRKVQAGETATSSHAVTPEIIGRMYDYNCQPEHWNICSYEPSKRKKDKESEEWGGPWFRWEIHLAFMLAFACLLRVDEVLKIQAHEIEIVLGQKKCIKVTLPFRKTNQFGHVQPFYLYALPNSLKHLCPIRAYPDWIKLTHINEGYIFPGLSKIFSFVNSILINMQTSEAFLEGFRNNLLDVGVDPSTYGTHSLWHGGCQWLSCDLQWPLRKICEWGGWSTDFSHLTIVKYLISWNDDPRNKREDFFNMDREPQSKCFACGRSCECA</sequence>
<dbReference type="SUPFAM" id="SSF56349">
    <property type="entry name" value="DNA breaking-rejoining enzymes"/>
    <property type="match status" value="1"/>
</dbReference>
<reference evidence="2" key="1">
    <citation type="submission" date="2020-11" db="EMBL/GenBank/DDBJ databases">
        <authorList>
            <consortium name="DOE Joint Genome Institute"/>
            <person name="Ahrendt S."/>
            <person name="Riley R."/>
            <person name="Andreopoulos W."/>
            <person name="Labutti K."/>
            <person name="Pangilinan J."/>
            <person name="Ruiz-Duenas F.J."/>
            <person name="Barrasa J.M."/>
            <person name="Sanchez-Garcia M."/>
            <person name="Camarero S."/>
            <person name="Miyauchi S."/>
            <person name="Serrano A."/>
            <person name="Linde D."/>
            <person name="Babiker R."/>
            <person name="Drula E."/>
            <person name="Ayuso-Fernandez I."/>
            <person name="Pacheco R."/>
            <person name="Padilla G."/>
            <person name="Ferreira P."/>
            <person name="Barriuso J."/>
            <person name="Kellner H."/>
            <person name="Castanera R."/>
            <person name="Alfaro M."/>
            <person name="Ramirez L."/>
            <person name="Pisabarro A.G."/>
            <person name="Kuo A."/>
            <person name="Tritt A."/>
            <person name="Lipzen A."/>
            <person name="He G."/>
            <person name="Yan M."/>
            <person name="Ng V."/>
            <person name="Cullen D."/>
            <person name="Martin F."/>
            <person name="Rosso M.-N."/>
            <person name="Henrissat B."/>
            <person name="Hibbett D."/>
            <person name="Martinez A.T."/>
            <person name="Grigoriev I.V."/>
        </authorList>
    </citation>
    <scope>NUCLEOTIDE SEQUENCE</scope>
    <source>
        <strain evidence="2">AH 40177</strain>
    </source>
</reference>
<dbReference type="InterPro" id="IPR052925">
    <property type="entry name" value="Phage_Integrase-like_Recomb"/>
</dbReference>
<feature type="non-terminal residue" evidence="2">
    <location>
        <position position="1"/>
    </location>
</feature>
<dbReference type="GO" id="GO:0015074">
    <property type="term" value="P:DNA integration"/>
    <property type="evidence" value="ECO:0007669"/>
    <property type="project" value="InterPro"/>
</dbReference>
<dbReference type="PANTHER" id="PTHR34605:SF4">
    <property type="entry name" value="DNA ADENINE METHYLTRANSFERASE"/>
    <property type="match status" value="1"/>
</dbReference>
<dbReference type="AlphaFoldDB" id="A0A9P5UAB6"/>
<proteinExistence type="predicted"/>
<dbReference type="InterPro" id="IPR013762">
    <property type="entry name" value="Integrase-like_cat_sf"/>
</dbReference>
<dbReference type="InterPro" id="IPR011010">
    <property type="entry name" value="DNA_brk_join_enz"/>
</dbReference>